<dbReference type="GO" id="GO:0005694">
    <property type="term" value="C:chromosome"/>
    <property type="evidence" value="ECO:0007669"/>
    <property type="project" value="InterPro"/>
</dbReference>
<evidence type="ECO:0000256" key="7">
    <source>
        <dbReference type="PROSITE-ProRule" id="PRU01382"/>
    </source>
</evidence>
<feature type="domain" description="DNA topoisomerase I eukaryotic-type" evidence="9">
    <location>
        <begin position="1"/>
        <end position="270"/>
    </location>
</feature>
<feature type="coiled-coil region" evidence="8">
    <location>
        <begin position="217"/>
        <end position="244"/>
    </location>
</feature>
<evidence type="ECO:0000256" key="4">
    <source>
        <dbReference type="ARBA" id="ARBA00023029"/>
    </source>
</evidence>
<comment type="catalytic activity">
    <reaction evidence="1 7">
        <text>ATP-independent breakage of single-stranded DNA, followed by passage and rejoining.</text>
        <dbReference type="EC" id="5.6.2.1"/>
    </reaction>
</comment>
<dbReference type="GO" id="GO:0003677">
    <property type="term" value="F:DNA binding"/>
    <property type="evidence" value="ECO:0007669"/>
    <property type="project" value="UniProtKB-UniRule"/>
</dbReference>
<dbReference type="GO" id="GO:0007059">
    <property type="term" value="P:chromosome segregation"/>
    <property type="evidence" value="ECO:0007669"/>
    <property type="project" value="TreeGrafter"/>
</dbReference>
<keyword evidence="6 7" id="KW-0413">Isomerase</keyword>
<proteinExistence type="inferred from homology"/>
<evidence type="ECO:0000313" key="11">
    <source>
        <dbReference type="Proteomes" id="UP001054945"/>
    </source>
</evidence>
<keyword evidence="5 7" id="KW-0238">DNA-binding</keyword>
<dbReference type="InterPro" id="IPR011010">
    <property type="entry name" value="DNA_brk_join_enz"/>
</dbReference>
<dbReference type="Gene3D" id="3.90.15.10">
    <property type="entry name" value="Topoisomerase I, Chain A, domain 3"/>
    <property type="match status" value="1"/>
</dbReference>
<dbReference type="InterPro" id="IPR013499">
    <property type="entry name" value="TopoI_euk"/>
</dbReference>
<dbReference type="Pfam" id="PF14370">
    <property type="entry name" value="Topo_C_assoc"/>
    <property type="match status" value="1"/>
</dbReference>
<dbReference type="Pfam" id="PF01028">
    <property type="entry name" value="Topoisom_I"/>
    <property type="match status" value="1"/>
</dbReference>
<gene>
    <name evidence="10" type="primary">top1</name>
    <name evidence="10" type="ORF">CEXT_231551</name>
</gene>
<comment type="caution">
    <text evidence="10">The sequence shown here is derived from an EMBL/GenBank/DDBJ whole genome shotgun (WGS) entry which is preliminary data.</text>
</comment>
<keyword evidence="4 7" id="KW-0799">Topoisomerase</keyword>
<sequence>NQVAWLAKWNVLDTTKYMMLSASCKLKLCLRIGNENDKGTADIVGCCSLQVKHITLDKKKDDKKWVVSFDFSGKNFARNLNSMPVDKRVFKNLKLFMKNKQPGDSLFDRLNTSMLTNHLNDLMEGLTAKVFRTCNASKTLEKQLDILTKNNMVLHEKVQAYHKASKEVAIMCYHQKAAAVGFSKSMTNLESKNKCQNLPNKRLKKEFADSKKLPNEQKIHKKRLAQLEEQLKKLKQQATDQETNKRIALGTSKLNYLDPRVTIAHTIRSPTPSEISFRLPIQNKYDNIPKDTSNKNEPIPVISKIQPIMLAMTANRNIAL</sequence>
<dbReference type="InterPro" id="IPR014711">
    <property type="entry name" value="TopoI_cat_a-hlx-sub_euk"/>
</dbReference>
<dbReference type="SMART" id="SM00435">
    <property type="entry name" value="TOPEUc"/>
    <property type="match status" value="1"/>
</dbReference>
<reference evidence="10 11" key="1">
    <citation type="submission" date="2021-06" db="EMBL/GenBank/DDBJ databases">
        <title>Caerostris extrusa draft genome.</title>
        <authorList>
            <person name="Kono N."/>
            <person name="Arakawa K."/>
        </authorList>
    </citation>
    <scope>NUCLEOTIDE SEQUENCE [LARGE SCALE GENOMIC DNA]</scope>
</reference>
<dbReference type="PRINTS" id="PR00416">
    <property type="entry name" value="EUTPISMRASEI"/>
</dbReference>
<dbReference type="SUPFAM" id="SSF56349">
    <property type="entry name" value="DNA breaking-rejoining enzymes"/>
    <property type="match status" value="1"/>
</dbReference>
<accession>A0AAV4XIQ2</accession>
<dbReference type="GO" id="GO:0003917">
    <property type="term" value="F:DNA topoisomerase type I (single strand cut, ATP-independent) activity"/>
    <property type="evidence" value="ECO:0007669"/>
    <property type="project" value="UniProtKB-UniRule"/>
</dbReference>
<feature type="active site" description="O-(3'-phospho-DNA)-tyrosine intermediate" evidence="7">
    <location>
        <position position="256"/>
    </location>
</feature>
<keyword evidence="11" id="KW-1185">Reference proteome</keyword>
<protein>
    <recommendedName>
        <fullName evidence="3">DNA topoisomerase</fullName>
        <ecNumber evidence="3">5.6.2.1</ecNumber>
    </recommendedName>
</protein>
<organism evidence="10 11">
    <name type="scientific">Caerostris extrusa</name>
    <name type="common">Bark spider</name>
    <name type="synonym">Caerostris bankana</name>
    <dbReference type="NCBI Taxonomy" id="172846"/>
    <lineage>
        <taxon>Eukaryota</taxon>
        <taxon>Metazoa</taxon>
        <taxon>Ecdysozoa</taxon>
        <taxon>Arthropoda</taxon>
        <taxon>Chelicerata</taxon>
        <taxon>Arachnida</taxon>
        <taxon>Araneae</taxon>
        <taxon>Araneomorphae</taxon>
        <taxon>Entelegynae</taxon>
        <taxon>Araneoidea</taxon>
        <taxon>Araneidae</taxon>
        <taxon>Caerostris</taxon>
    </lineage>
</organism>
<dbReference type="PANTHER" id="PTHR10290:SF3">
    <property type="entry name" value="DNA TOPOISOMERASE 1"/>
    <property type="match status" value="1"/>
</dbReference>
<dbReference type="EC" id="5.6.2.1" evidence="3"/>
<dbReference type="InterPro" id="IPR025834">
    <property type="entry name" value="TopoI_C_dom"/>
</dbReference>
<dbReference type="GO" id="GO:0006265">
    <property type="term" value="P:DNA topological change"/>
    <property type="evidence" value="ECO:0007669"/>
    <property type="project" value="UniProtKB-UniRule"/>
</dbReference>
<dbReference type="InterPro" id="IPR051062">
    <property type="entry name" value="Topoisomerase_IB"/>
</dbReference>
<comment type="similarity">
    <text evidence="2 7">Belongs to the type IB topoisomerase family.</text>
</comment>
<name>A0AAV4XIQ2_CAEEX</name>
<evidence type="ECO:0000313" key="10">
    <source>
        <dbReference type="EMBL" id="GIY94524.1"/>
    </source>
</evidence>
<dbReference type="Proteomes" id="UP001054945">
    <property type="component" value="Unassembled WGS sequence"/>
</dbReference>
<dbReference type="EMBL" id="BPLR01017797">
    <property type="protein sequence ID" value="GIY94524.1"/>
    <property type="molecule type" value="Genomic_DNA"/>
</dbReference>
<feature type="non-terminal residue" evidence="10">
    <location>
        <position position="1"/>
    </location>
</feature>
<dbReference type="InterPro" id="IPR014727">
    <property type="entry name" value="TopoI_cat_a/b-sub_euk"/>
</dbReference>
<dbReference type="GO" id="GO:0005730">
    <property type="term" value="C:nucleolus"/>
    <property type="evidence" value="ECO:0007669"/>
    <property type="project" value="TreeGrafter"/>
</dbReference>
<keyword evidence="8" id="KW-0175">Coiled coil</keyword>
<dbReference type="Gene3D" id="1.10.132.10">
    <property type="match status" value="1"/>
</dbReference>
<evidence type="ECO:0000256" key="1">
    <source>
        <dbReference type="ARBA" id="ARBA00000213"/>
    </source>
</evidence>
<dbReference type="InterPro" id="IPR001631">
    <property type="entry name" value="TopoI"/>
</dbReference>
<dbReference type="AlphaFoldDB" id="A0AAV4XIQ2"/>
<evidence type="ECO:0000256" key="8">
    <source>
        <dbReference type="SAM" id="Coils"/>
    </source>
</evidence>
<evidence type="ECO:0000256" key="2">
    <source>
        <dbReference type="ARBA" id="ARBA00006645"/>
    </source>
</evidence>
<dbReference type="InterPro" id="IPR013500">
    <property type="entry name" value="TopoI_cat_euk"/>
</dbReference>
<evidence type="ECO:0000259" key="9">
    <source>
        <dbReference type="SMART" id="SM00435"/>
    </source>
</evidence>
<evidence type="ECO:0000256" key="5">
    <source>
        <dbReference type="ARBA" id="ARBA00023125"/>
    </source>
</evidence>
<evidence type="ECO:0000256" key="3">
    <source>
        <dbReference type="ARBA" id="ARBA00012891"/>
    </source>
</evidence>
<evidence type="ECO:0000256" key="6">
    <source>
        <dbReference type="ARBA" id="ARBA00023235"/>
    </source>
</evidence>
<dbReference type="PROSITE" id="PS52038">
    <property type="entry name" value="TOPO_IB_2"/>
    <property type="match status" value="1"/>
</dbReference>
<dbReference type="PANTHER" id="PTHR10290">
    <property type="entry name" value="DNA TOPOISOMERASE I"/>
    <property type="match status" value="1"/>
</dbReference>
<dbReference type="GO" id="GO:0006260">
    <property type="term" value="P:DNA replication"/>
    <property type="evidence" value="ECO:0007669"/>
    <property type="project" value="TreeGrafter"/>
</dbReference>